<name>A0A6C0J536_9ZZZZ</name>
<dbReference type="EMBL" id="MN740329">
    <property type="protein sequence ID" value="QHU00789.1"/>
    <property type="molecule type" value="Genomic_DNA"/>
</dbReference>
<sequence length="265" mass="30613">MTFHTHTFTSSNLPSLAFMKSYNDIKALGGLSSYNLIFDLAETIYVIIYKDDLDIPKGMIIGAVYKHGTVSRNDQWNFGENTERELWIDYIWSGIKGIGKQLMHQMETLLCQHIDNVHRKNIYVLSANGTGWFYNINGYSCIDTPPRDGDVECTEDFMYGVAIGFWYAKNMSVIGSSPEHEYIREPSISSIIENKRRGLYGLRFVNVIEQDDLVNLFENRQWGTLKPTDLAINKEYINDTDHILGLLEEDSDRFTELNDMYRDKN</sequence>
<dbReference type="AlphaFoldDB" id="A0A6C0J536"/>
<organism evidence="1">
    <name type="scientific">viral metagenome</name>
    <dbReference type="NCBI Taxonomy" id="1070528"/>
    <lineage>
        <taxon>unclassified sequences</taxon>
        <taxon>metagenomes</taxon>
        <taxon>organismal metagenomes</taxon>
    </lineage>
</organism>
<evidence type="ECO:0000313" key="1">
    <source>
        <dbReference type="EMBL" id="QHU00789.1"/>
    </source>
</evidence>
<protein>
    <submittedName>
        <fullName evidence="1">Uncharacterized protein</fullName>
    </submittedName>
</protein>
<reference evidence="1" key="1">
    <citation type="journal article" date="2020" name="Nature">
        <title>Giant virus diversity and host interactions through global metagenomics.</title>
        <authorList>
            <person name="Schulz F."/>
            <person name="Roux S."/>
            <person name="Paez-Espino D."/>
            <person name="Jungbluth S."/>
            <person name="Walsh D.A."/>
            <person name="Denef V.J."/>
            <person name="McMahon K.D."/>
            <person name="Konstantinidis K.T."/>
            <person name="Eloe-Fadrosh E.A."/>
            <person name="Kyrpides N.C."/>
            <person name="Woyke T."/>
        </authorList>
    </citation>
    <scope>NUCLEOTIDE SEQUENCE</scope>
    <source>
        <strain evidence="1">GVMAG-M-3300025860-20</strain>
    </source>
</reference>
<accession>A0A6C0J536</accession>
<proteinExistence type="predicted"/>